<protein>
    <recommendedName>
        <fullName evidence="2">Peptidase C39-like domain-containing protein</fullName>
    </recommendedName>
</protein>
<dbReference type="OrthoDB" id="9789941at2"/>
<evidence type="ECO:0000256" key="1">
    <source>
        <dbReference type="SAM" id="SignalP"/>
    </source>
</evidence>
<feature type="domain" description="Peptidase C39-like" evidence="2">
    <location>
        <begin position="210"/>
        <end position="362"/>
    </location>
</feature>
<gene>
    <name evidence="3" type="ORF">DDE18_03005</name>
</gene>
<evidence type="ECO:0000313" key="3">
    <source>
        <dbReference type="EMBL" id="PVG84585.1"/>
    </source>
</evidence>
<name>A0A2T8FFV9_9ACTN</name>
<sequence>MVRRSLAALLAPLLAAGTLVAPPAGAAPQDPIQHVSWGSGDELAAGSVRGVAVKRGKLLLTAEAGRRTFEGRRYDKGTWTSPWVSPGFGLTELIPSWQASTPGDSWIEVRVRGRERDGSMTSWDTMARWTSGGAIDRTTLSGQDDDGTSVAVDTWRTPGVTGWQLKVLLMRREGTSARLRVDRIGAVASAVPARSDVATSATGPAAGKVLDVPAYSQMIHSGHSPQWGGGGQAWCSPTSTSMVLAYRGALPGAAAYGWVPGGHPDPWVDHAARMVYDHGYDGAGNWAFNTAYAGGLVKSAYVTRLHDLREAEDYIVAGTPLVASIAFGRGDLTGAPISSSGGHLLVIVGFEADGDVVVNDPAAPSNASVRRVYDRGELEDAWQTASSGTVYVIG</sequence>
<dbReference type="Gene3D" id="3.90.70.10">
    <property type="entry name" value="Cysteine proteinases"/>
    <property type="match status" value="1"/>
</dbReference>
<dbReference type="InterPro" id="IPR039564">
    <property type="entry name" value="Peptidase_C39-like"/>
</dbReference>
<accession>A0A2T8FFV9</accession>
<reference evidence="3 4" key="1">
    <citation type="submission" date="2018-04" db="EMBL/GenBank/DDBJ databases">
        <title>Genome of Nocardioides gansuensis WSJ-1.</title>
        <authorList>
            <person name="Wu S."/>
            <person name="Wang G."/>
        </authorList>
    </citation>
    <scope>NUCLEOTIDE SEQUENCE [LARGE SCALE GENOMIC DNA]</scope>
    <source>
        <strain evidence="3 4">WSJ-1</strain>
    </source>
</reference>
<organism evidence="3 4">
    <name type="scientific">Nocardioides gansuensis</name>
    <dbReference type="NCBI Taxonomy" id="2138300"/>
    <lineage>
        <taxon>Bacteria</taxon>
        <taxon>Bacillati</taxon>
        <taxon>Actinomycetota</taxon>
        <taxon>Actinomycetes</taxon>
        <taxon>Propionibacteriales</taxon>
        <taxon>Nocardioidaceae</taxon>
        <taxon>Nocardioides</taxon>
    </lineage>
</organism>
<evidence type="ECO:0000313" key="4">
    <source>
        <dbReference type="Proteomes" id="UP000246018"/>
    </source>
</evidence>
<proteinExistence type="predicted"/>
<dbReference type="Proteomes" id="UP000246018">
    <property type="component" value="Unassembled WGS sequence"/>
</dbReference>
<dbReference type="RefSeq" id="WP_116570718.1">
    <property type="nucleotide sequence ID" value="NZ_QDGZ01000001.1"/>
</dbReference>
<dbReference type="Pfam" id="PF13529">
    <property type="entry name" value="Peptidase_C39_2"/>
    <property type="match status" value="1"/>
</dbReference>
<dbReference type="EMBL" id="QDGZ01000001">
    <property type="protein sequence ID" value="PVG84585.1"/>
    <property type="molecule type" value="Genomic_DNA"/>
</dbReference>
<feature type="chain" id="PRO_5015769117" description="Peptidase C39-like domain-containing protein" evidence="1">
    <location>
        <begin position="27"/>
        <end position="394"/>
    </location>
</feature>
<evidence type="ECO:0000259" key="2">
    <source>
        <dbReference type="Pfam" id="PF13529"/>
    </source>
</evidence>
<feature type="signal peptide" evidence="1">
    <location>
        <begin position="1"/>
        <end position="26"/>
    </location>
</feature>
<comment type="caution">
    <text evidence="3">The sequence shown here is derived from an EMBL/GenBank/DDBJ whole genome shotgun (WGS) entry which is preliminary data.</text>
</comment>
<dbReference type="AlphaFoldDB" id="A0A2T8FFV9"/>
<keyword evidence="1" id="KW-0732">Signal</keyword>
<keyword evidence="4" id="KW-1185">Reference proteome</keyword>